<dbReference type="Proteomes" id="UP000000387">
    <property type="component" value="Chromosome"/>
</dbReference>
<name>E3H4K3_ROTDC</name>
<evidence type="ECO:0000313" key="1">
    <source>
        <dbReference type="EMBL" id="ADP40636.1"/>
    </source>
</evidence>
<reference evidence="2" key="1">
    <citation type="submission" date="2010-10" db="EMBL/GenBank/DDBJ databases">
        <title>The complete genome of Rothia dentocariosa ATCC 17931.</title>
        <authorList>
            <person name="Muzny D."/>
            <person name="Qin X."/>
            <person name="Buhay C."/>
            <person name="Dugan-Rocha S."/>
            <person name="Ding Y."/>
            <person name="Chen G."/>
            <person name="Hawes A."/>
            <person name="Holder M."/>
            <person name="Jhangiani S."/>
            <person name="Johnson A."/>
            <person name="Khan Z."/>
            <person name="Li Z."/>
            <person name="Liu W."/>
            <person name="Liu X."/>
            <person name="Perez L."/>
            <person name="Shen H."/>
            <person name="Wang Q."/>
            <person name="Watt J."/>
            <person name="Xi L."/>
            <person name="Xin Y."/>
            <person name="Zhou J."/>
            <person name="Deng J."/>
            <person name="Jiang H."/>
            <person name="Liu Y."/>
            <person name="Qu J."/>
            <person name="Song X.-Z."/>
            <person name="Zhang L."/>
            <person name="Villasana D."/>
            <person name="Johnson A."/>
            <person name="Liu J."/>
            <person name="Liyanage D."/>
            <person name="Lorensuhewa L."/>
            <person name="Robinson T."/>
            <person name="Song A."/>
            <person name="Song B.-B."/>
            <person name="Dinh H."/>
            <person name="Thornton R."/>
            <person name="Coyle M."/>
            <person name="Francisco L."/>
            <person name="Jackson L."/>
            <person name="Javaid M."/>
            <person name="Korchina V."/>
            <person name="Kovar C."/>
            <person name="Mata R."/>
            <person name="Mathew T."/>
            <person name="Ngo R."/>
            <person name="Nguyen L."/>
            <person name="Nguyen N."/>
            <person name="Okwuonu G."/>
            <person name="Ongeri F."/>
            <person name="Pham C."/>
            <person name="Simmons D."/>
            <person name="Wilczek-Boney K."/>
            <person name="Hale W."/>
            <person name="Jakkamsetti A."/>
            <person name="Pham P."/>
            <person name="Ruth R."/>
            <person name="San Lucas F."/>
            <person name="Warren J."/>
            <person name="Zhang J."/>
            <person name="Zhao Z."/>
            <person name="Zhou C."/>
            <person name="Zhu D."/>
            <person name="Lee S."/>
            <person name="Bess C."/>
            <person name="Blankenburg K."/>
            <person name="Forbes L."/>
            <person name="Fu Q."/>
            <person name="Gubbala S."/>
            <person name="Hirani K."/>
            <person name="Jayaseelan J.C."/>
            <person name="Lara F."/>
            <person name="Munidasa M."/>
            <person name="Palculict T."/>
            <person name="Patil S."/>
            <person name="Pu L.-L."/>
            <person name="Saada N."/>
            <person name="Tang L."/>
            <person name="Weissenberger G."/>
            <person name="Zhu Y."/>
            <person name="Hemphill L."/>
            <person name="Shang Y."/>
            <person name="Youmans B."/>
            <person name="Ayvaz T."/>
            <person name="Ross M."/>
            <person name="Santibanez J."/>
            <person name="Aqrawi P."/>
            <person name="Gross S."/>
            <person name="Joshi V."/>
            <person name="Fowler G."/>
            <person name="Nazareth L."/>
            <person name="Reid J."/>
            <person name="Worley K."/>
            <person name="Petrosino J."/>
            <person name="Highlander S."/>
            <person name="Gibbs R."/>
        </authorList>
    </citation>
    <scope>NUCLEOTIDE SEQUENCE [LARGE SCALE GENOMIC DNA]</scope>
    <source>
        <strain evidence="2">ATCC 17931 / CDC X599 / XDIA</strain>
    </source>
</reference>
<protein>
    <submittedName>
        <fullName evidence="1">Uncharacterized protein</fullName>
    </submittedName>
</protein>
<dbReference type="KEGG" id="rdn:HMPREF0733_11179"/>
<organism evidence="1 2">
    <name type="scientific">Rothia dentocariosa (strain ATCC 17931 / CDC X599 / XDIA)</name>
    <dbReference type="NCBI Taxonomy" id="762948"/>
    <lineage>
        <taxon>Bacteria</taxon>
        <taxon>Bacillati</taxon>
        <taxon>Actinomycetota</taxon>
        <taxon>Actinomycetes</taxon>
        <taxon>Micrococcales</taxon>
        <taxon>Micrococcaceae</taxon>
        <taxon>Rothia</taxon>
    </lineage>
</organism>
<dbReference type="AlphaFoldDB" id="E3H4K3"/>
<dbReference type="GeneID" id="29742680"/>
<proteinExistence type="predicted"/>
<dbReference type="HOGENOM" id="CLU_141653_0_0_11"/>
<dbReference type="eggNOG" id="ENOG5033N7D">
    <property type="taxonomic scope" value="Bacteria"/>
</dbReference>
<dbReference type="RefSeq" id="WP_013398401.1">
    <property type="nucleotide sequence ID" value="NC_014643.1"/>
</dbReference>
<evidence type="ECO:0000313" key="2">
    <source>
        <dbReference type="Proteomes" id="UP000000387"/>
    </source>
</evidence>
<dbReference type="EMBL" id="CP002280">
    <property type="protein sequence ID" value="ADP40636.1"/>
    <property type="molecule type" value="Genomic_DNA"/>
</dbReference>
<sequence>MEIDPQVKQALLNIDFIKRYEALSKEYDLERLGDKTRLKYLDGELVMDMISEAGYIPVFDPKEKFFKFYQEIGDYTFGLHFILYNGTVDFIWAVTKGKQVLAGAPWGVYSKRLIDPSYRIKKPIFSDYDELEDILKTAFKIYEDFKQVFLEIAEQK</sequence>
<accession>E3H4K3</accession>
<gene>
    <name evidence="1" type="ordered locus">HMPREF0733_11179</name>
</gene>